<comment type="caution">
    <text evidence="3">The sequence shown here is derived from an EMBL/GenBank/DDBJ whole genome shotgun (WGS) entry which is preliminary data.</text>
</comment>
<feature type="transmembrane region" description="Helical" evidence="2">
    <location>
        <begin position="427"/>
        <end position="452"/>
    </location>
</feature>
<feature type="transmembrane region" description="Helical" evidence="2">
    <location>
        <begin position="473"/>
        <end position="492"/>
    </location>
</feature>
<proteinExistence type="predicted"/>
<keyword evidence="2" id="KW-0812">Transmembrane</keyword>
<evidence type="ECO:0000256" key="2">
    <source>
        <dbReference type="SAM" id="Phobius"/>
    </source>
</evidence>
<name>A0ABS6WUJ1_9BACT</name>
<reference evidence="3 4" key="1">
    <citation type="submission" date="2021-07" db="EMBL/GenBank/DDBJ databases">
        <title>Hymenobacter profundi sp. nov., isolated from deep-sea water.</title>
        <authorList>
            <person name="Kim M.K."/>
        </authorList>
    </citation>
    <scope>NUCLEOTIDE SEQUENCE [LARGE SCALE GENOMIC DNA]</scope>
    <source>
        <strain evidence="3 4">M2</strain>
    </source>
</reference>
<dbReference type="EMBL" id="JAHWGL010000002">
    <property type="protein sequence ID" value="MBW3127159.1"/>
    <property type="molecule type" value="Genomic_DNA"/>
</dbReference>
<feature type="compositionally biased region" description="Low complexity" evidence="1">
    <location>
        <begin position="9"/>
        <end position="19"/>
    </location>
</feature>
<sequence>MKQDQPSNAAPVPAVVPQPVHRDGLPAVGANGPAGSPPPPTPDPADSTYFQTYRKPILLVALLLLAAGIFAYQRMQTALFPEVTFPKITLIADNGQQPVDRMMITVTKPLESAVKRVKGVTIVKSSTSRGSCVIEVYLTWDVDVYATKTQLESRINEIKGLLPAGVTISTEAMNQSLFPVLGYTLESSSRSPIALRDAANLVARPLFSQVPGASNVVVRGGKAKEYVVIPDAVKLTALGIPPGQLLTAFANTNFVLSNGNLANFRRLYLTLTDTRLADVRDLENVVVRADAGRVVRLRDVARVDVQEQQEFVIINANGHDAVLVDLVKQQGTNLVNFARDAHAKAEEVQRLLPPGMKLKPYYDQSAFVGDSIDSVVHSILEGLALAILVMIVFLRSWRASLVVLLTIPVTVGFTLLVLYLVGITINIMSLGAIAASVGLIIDDAIVIIEQIYRVHEENPKESKFRVVREAIRDLFPAMVASSLSTIVIHFPFRLMSGLAGSFFKELSDTMQITMVCSFLVTWLLLPVLHLLIGYRAGKQAHVHNAAQEQAEKLSWLTGLFARPLLAILFVVVLAGGAYLVSGKLETGFLPDLDEGTIVLDYYSPPGTSLEETDKMLRAAEKIIIAHPDVESYSRRTGIRMAFRTVPANYGDYSIQLKADHQLSTPEVINQLRQRINATQPALTIDFGQRIADLLGDLMSTPSPIEIKIFGDNQATLEKLARQAGQVLEKTPGVADVEDGLVVAGPGIIFRPDLAKLGVYNLTPTDFQTQLNALTGGVPLVGIGASQGNVSPAQSAMLGGVQVGQVQDGEQMRTVLLRFVDFRQNSLAQLKKQLIFLPDGTAKPLAFFTAIDVEAGEVDLRRENLKSAVVLTARLNGRDLGSTIKELQQRLGQQLPLPPGYTVVYGGAYAEQQSSFRELELILLTASLLVFTVLLFLFREWLISLLILFISVMGITGCLLGLFFTGIPLNVSSYTGIIMIVGIIAENAIFTVNQFYASLREGGDVDQAIRFAIALRIRPKLMTAIGAILALMPLALGIGLGAQMQQPLAVSVIGGFLVALPLLLFVLPSGMRLIYHRRSAAQELAERG</sequence>
<dbReference type="PANTHER" id="PTHR32063">
    <property type="match status" value="1"/>
</dbReference>
<feature type="transmembrane region" description="Helical" evidence="2">
    <location>
        <begin position="401"/>
        <end position="421"/>
    </location>
</feature>
<dbReference type="Proteomes" id="UP000826188">
    <property type="component" value="Unassembled WGS sequence"/>
</dbReference>
<gene>
    <name evidence="3" type="ORF">KYK14_01220</name>
</gene>
<keyword evidence="2" id="KW-1133">Transmembrane helix</keyword>
<feature type="transmembrane region" description="Helical" evidence="2">
    <location>
        <begin position="553"/>
        <end position="580"/>
    </location>
</feature>
<organism evidence="3 4">
    <name type="scientific">Hymenobacter profundi</name>
    <dbReference type="NCBI Taxonomy" id="1982110"/>
    <lineage>
        <taxon>Bacteria</taxon>
        <taxon>Pseudomonadati</taxon>
        <taxon>Bacteroidota</taxon>
        <taxon>Cytophagia</taxon>
        <taxon>Cytophagales</taxon>
        <taxon>Hymenobacteraceae</taxon>
        <taxon>Hymenobacter</taxon>
    </lineage>
</organism>
<feature type="transmembrane region" description="Helical" evidence="2">
    <location>
        <begin position="970"/>
        <end position="989"/>
    </location>
</feature>
<dbReference type="PANTHER" id="PTHR32063:SF24">
    <property type="entry name" value="CATION EFFLUX SYSTEM (ACRB_ACRD_ACRF FAMILY)"/>
    <property type="match status" value="1"/>
</dbReference>
<feature type="transmembrane region" description="Helical" evidence="2">
    <location>
        <begin position="1047"/>
        <end position="1066"/>
    </location>
</feature>
<dbReference type="Pfam" id="PF00873">
    <property type="entry name" value="ACR_tran"/>
    <property type="match status" value="1"/>
</dbReference>
<feature type="transmembrane region" description="Helical" evidence="2">
    <location>
        <begin position="512"/>
        <end position="532"/>
    </location>
</feature>
<keyword evidence="4" id="KW-1185">Reference proteome</keyword>
<feature type="transmembrane region" description="Helical" evidence="2">
    <location>
        <begin position="375"/>
        <end position="394"/>
    </location>
</feature>
<keyword evidence="2" id="KW-0472">Membrane</keyword>
<evidence type="ECO:0000256" key="1">
    <source>
        <dbReference type="SAM" id="MobiDB-lite"/>
    </source>
</evidence>
<feature type="transmembrane region" description="Helical" evidence="2">
    <location>
        <begin position="1020"/>
        <end position="1041"/>
    </location>
</feature>
<feature type="transmembrane region" description="Helical" evidence="2">
    <location>
        <begin position="57"/>
        <end position="75"/>
    </location>
</feature>
<dbReference type="RefSeq" id="WP_219156262.1">
    <property type="nucleotide sequence ID" value="NZ_JAHWGL010000002.1"/>
</dbReference>
<accession>A0ABS6WUJ1</accession>
<dbReference type="InterPro" id="IPR001036">
    <property type="entry name" value="Acrflvin-R"/>
</dbReference>
<evidence type="ECO:0000313" key="3">
    <source>
        <dbReference type="EMBL" id="MBW3127159.1"/>
    </source>
</evidence>
<feature type="transmembrane region" description="Helical" evidence="2">
    <location>
        <begin position="920"/>
        <end position="937"/>
    </location>
</feature>
<feature type="region of interest" description="Disordered" evidence="1">
    <location>
        <begin position="1"/>
        <end position="47"/>
    </location>
</feature>
<protein>
    <submittedName>
        <fullName evidence="3">Efflux RND transporter permease subunit</fullName>
    </submittedName>
</protein>
<feature type="transmembrane region" description="Helical" evidence="2">
    <location>
        <begin position="944"/>
        <end position="964"/>
    </location>
</feature>
<evidence type="ECO:0000313" key="4">
    <source>
        <dbReference type="Proteomes" id="UP000826188"/>
    </source>
</evidence>